<dbReference type="PANTHER" id="PTHR10210:SF36">
    <property type="entry name" value="RIBOSE-PHOSPHATE PYROPHOSPHOKINASE 5"/>
    <property type="match status" value="1"/>
</dbReference>
<evidence type="ECO:0000256" key="10">
    <source>
        <dbReference type="ARBA" id="ARBA00022842"/>
    </source>
</evidence>
<dbReference type="GO" id="GO:0016301">
    <property type="term" value="F:kinase activity"/>
    <property type="evidence" value="ECO:0007669"/>
    <property type="project" value="UniProtKB-KW"/>
</dbReference>
<protein>
    <recommendedName>
        <fullName evidence="3">ribose-phosphate diphosphokinase</fullName>
        <ecNumber evidence="3">2.7.6.1</ecNumber>
    </recommendedName>
</protein>
<dbReference type="GO" id="GO:0006164">
    <property type="term" value="P:purine nucleotide biosynthetic process"/>
    <property type="evidence" value="ECO:0007669"/>
    <property type="project" value="TreeGrafter"/>
</dbReference>
<dbReference type="InterPro" id="IPR029099">
    <property type="entry name" value="Pribosyltran_N"/>
</dbReference>
<dbReference type="Pfam" id="PF13793">
    <property type="entry name" value="Pribosyltran_N"/>
    <property type="match status" value="1"/>
</dbReference>
<organism evidence="13 14">
    <name type="scientific">Rozella allomycis (strain CSF55)</name>
    <dbReference type="NCBI Taxonomy" id="988480"/>
    <lineage>
        <taxon>Eukaryota</taxon>
        <taxon>Fungi</taxon>
        <taxon>Fungi incertae sedis</taxon>
        <taxon>Cryptomycota</taxon>
        <taxon>Cryptomycota incertae sedis</taxon>
        <taxon>Rozella</taxon>
    </lineage>
</organism>
<evidence type="ECO:0000313" key="13">
    <source>
        <dbReference type="EMBL" id="RKP17214.1"/>
    </source>
</evidence>
<dbReference type="EMBL" id="ML005961">
    <property type="protein sequence ID" value="RKP17214.1"/>
    <property type="molecule type" value="Genomic_DNA"/>
</dbReference>
<keyword evidence="4" id="KW-0808">Transferase</keyword>
<feature type="domain" description="Ribose-phosphate pyrophosphokinase N-terminal" evidence="12">
    <location>
        <begin position="5"/>
        <end position="86"/>
    </location>
</feature>
<dbReference type="GO" id="GO:0005737">
    <property type="term" value="C:cytoplasm"/>
    <property type="evidence" value="ECO:0007669"/>
    <property type="project" value="UniProtKB-SubCell"/>
</dbReference>
<dbReference type="CDD" id="cd06223">
    <property type="entry name" value="PRTases_typeI"/>
    <property type="match status" value="1"/>
</dbReference>
<gene>
    <name evidence="13" type="ORF">ROZALSC1DRAFT_30953</name>
</gene>
<dbReference type="AlphaFoldDB" id="A0A4P9YDJ3"/>
<evidence type="ECO:0000313" key="14">
    <source>
        <dbReference type="Proteomes" id="UP000281549"/>
    </source>
</evidence>
<sequence length="335" mass="37145">MKALSIISGSSHPQLADKICSKLGTEKCKVVLNKFRNSETNIEICDSVRDMDVYIIQTSSNIVNDNFMELAILIHACKMASAQKVQKINVVTQGHIDDPWNRLNGVPLSEYQKEMLANLQYSKESYKLWASRSGKLVANILSVAGADHLITLDLHEPQFQGFFDIPVDNLHSHNLVCLCIKENIENYGESVIVSPDAGGTKRASIISAKLGIEFAMIHREKKANILIGDVAQRECILIDDLADSSNTIVMASYLLKEKGASKIYAVITHGIFSGDALQRIAASPLDVVYVSDSIPQDVHMQQCPKIKRFEVAQLFAEAIRRNHNGESVSMLFDDQ</sequence>
<dbReference type="FunFam" id="3.40.50.2020:FF:000014">
    <property type="entry name" value="Ribose-phosphate pyrophosphokinase 1"/>
    <property type="match status" value="1"/>
</dbReference>
<evidence type="ECO:0000256" key="9">
    <source>
        <dbReference type="ARBA" id="ARBA00022840"/>
    </source>
</evidence>
<proteinExistence type="inferred from homology"/>
<dbReference type="GO" id="GO:0006015">
    <property type="term" value="P:5-phosphoribose 1-diphosphate biosynthetic process"/>
    <property type="evidence" value="ECO:0007669"/>
    <property type="project" value="TreeGrafter"/>
</dbReference>
<evidence type="ECO:0000259" key="12">
    <source>
        <dbReference type="Pfam" id="PF13793"/>
    </source>
</evidence>
<dbReference type="NCBIfam" id="TIGR01251">
    <property type="entry name" value="ribP_PPkin"/>
    <property type="match status" value="1"/>
</dbReference>
<dbReference type="SUPFAM" id="SSF53271">
    <property type="entry name" value="PRTase-like"/>
    <property type="match status" value="2"/>
</dbReference>
<evidence type="ECO:0000256" key="6">
    <source>
        <dbReference type="ARBA" id="ARBA00022727"/>
    </source>
</evidence>
<dbReference type="GO" id="GO:0002189">
    <property type="term" value="C:ribose phosphate diphosphokinase complex"/>
    <property type="evidence" value="ECO:0007669"/>
    <property type="project" value="TreeGrafter"/>
</dbReference>
<keyword evidence="6" id="KW-0545">Nucleotide biosynthesis</keyword>
<dbReference type="EC" id="2.7.6.1" evidence="3"/>
<keyword evidence="10" id="KW-0460">Magnesium</keyword>
<dbReference type="FunFam" id="3.40.50.2020:FF:000005">
    <property type="entry name" value="Ribose-phosphate pyrophosphokinase 1"/>
    <property type="match status" value="1"/>
</dbReference>
<keyword evidence="5" id="KW-0479">Metal-binding</keyword>
<dbReference type="InterPro" id="IPR029057">
    <property type="entry name" value="PRTase-like"/>
</dbReference>
<evidence type="ECO:0000256" key="11">
    <source>
        <dbReference type="ARBA" id="ARBA00049535"/>
    </source>
</evidence>
<dbReference type="InterPro" id="IPR000836">
    <property type="entry name" value="PRTase_dom"/>
</dbReference>
<name>A0A4P9YDJ3_ROZAC</name>
<dbReference type="PANTHER" id="PTHR10210">
    <property type="entry name" value="RIBOSE-PHOSPHATE DIPHOSPHOKINASE FAMILY MEMBER"/>
    <property type="match status" value="1"/>
</dbReference>
<dbReference type="GO" id="GO:0004749">
    <property type="term" value="F:ribose phosphate diphosphokinase activity"/>
    <property type="evidence" value="ECO:0007669"/>
    <property type="project" value="UniProtKB-EC"/>
</dbReference>
<keyword evidence="8 13" id="KW-0418">Kinase</keyword>
<accession>A0A4P9YDJ3</accession>
<dbReference type="Proteomes" id="UP000281549">
    <property type="component" value="Unassembled WGS sequence"/>
</dbReference>
<dbReference type="GO" id="GO:0000287">
    <property type="term" value="F:magnesium ion binding"/>
    <property type="evidence" value="ECO:0007669"/>
    <property type="project" value="InterPro"/>
</dbReference>
<evidence type="ECO:0000256" key="4">
    <source>
        <dbReference type="ARBA" id="ARBA00022679"/>
    </source>
</evidence>
<evidence type="ECO:0000256" key="2">
    <source>
        <dbReference type="ARBA" id="ARBA00006478"/>
    </source>
</evidence>
<evidence type="ECO:0000256" key="5">
    <source>
        <dbReference type="ARBA" id="ARBA00022723"/>
    </source>
</evidence>
<comment type="subcellular location">
    <subcellularLocation>
        <location evidence="1">Cytoplasm</location>
    </subcellularLocation>
</comment>
<comment type="catalytic activity">
    <reaction evidence="11">
        <text>D-ribose 5-phosphate + ATP = 5-phospho-alpha-D-ribose 1-diphosphate + AMP + H(+)</text>
        <dbReference type="Rhea" id="RHEA:15609"/>
        <dbReference type="ChEBI" id="CHEBI:15378"/>
        <dbReference type="ChEBI" id="CHEBI:30616"/>
        <dbReference type="ChEBI" id="CHEBI:58017"/>
        <dbReference type="ChEBI" id="CHEBI:78346"/>
        <dbReference type="ChEBI" id="CHEBI:456215"/>
        <dbReference type="EC" id="2.7.6.1"/>
    </reaction>
</comment>
<dbReference type="InterPro" id="IPR005946">
    <property type="entry name" value="Rib-P_diPkinase"/>
</dbReference>
<reference evidence="14" key="1">
    <citation type="journal article" date="2018" name="Nat. Microbiol.">
        <title>Leveraging single-cell genomics to expand the fungal tree of life.</title>
        <authorList>
            <person name="Ahrendt S.R."/>
            <person name="Quandt C.A."/>
            <person name="Ciobanu D."/>
            <person name="Clum A."/>
            <person name="Salamov A."/>
            <person name="Andreopoulos B."/>
            <person name="Cheng J.F."/>
            <person name="Woyke T."/>
            <person name="Pelin A."/>
            <person name="Henrissat B."/>
            <person name="Reynolds N.K."/>
            <person name="Benny G.L."/>
            <person name="Smith M.E."/>
            <person name="James T.Y."/>
            <person name="Grigoriev I.V."/>
        </authorList>
    </citation>
    <scope>NUCLEOTIDE SEQUENCE [LARGE SCALE GENOMIC DNA]</scope>
    <source>
        <strain evidence="14">CSF55</strain>
    </source>
</reference>
<evidence type="ECO:0000256" key="8">
    <source>
        <dbReference type="ARBA" id="ARBA00022777"/>
    </source>
</evidence>
<evidence type="ECO:0000256" key="1">
    <source>
        <dbReference type="ARBA" id="ARBA00004496"/>
    </source>
</evidence>
<dbReference type="GO" id="GO:0005524">
    <property type="term" value="F:ATP binding"/>
    <property type="evidence" value="ECO:0007669"/>
    <property type="project" value="UniProtKB-KW"/>
</dbReference>
<evidence type="ECO:0000256" key="3">
    <source>
        <dbReference type="ARBA" id="ARBA00013247"/>
    </source>
</evidence>
<dbReference type="Gene3D" id="3.40.50.2020">
    <property type="match status" value="2"/>
</dbReference>
<keyword evidence="9" id="KW-0067">ATP-binding</keyword>
<dbReference type="SMART" id="SM01400">
    <property type="entry name" value="Pribosyltran_N"/>
    <property type="match status" value="1"/>
</dbReference>
<evidence type="ECO:0000256" key="7">
    <source>
        <dbReference type="ARBA" id="ARBA00022741"/>
    </source>
</evidence>
<dbReference type="Pfam" id="PF14572">
    <property type="entry name" value="Pribosyl_synth"/>
    <property type="match status" value="1"/>
</dbReference>
<keyword evidence="7" id="KW-0547">Nucleotide-binding</keyword>
<comment type="similarity">
    <text evidence="2">Belongs to the ribose-phosphate pyrophosphokinase family.</text>
</comment>